<comment type="subcellular location">
    <subcellularLocation>
        <location evidence="5">Golgi apparatus membrane</location>
        <topology evidence="5">Multi-pass membrane protein</topology>
    </subcellularLocation>
    <subcellularLocation>
        <location evidence="5">Cytoplasmic vesicle membrane</location>
        <topology evidence="5">Multi-pass membrane protein</topology>
    </subcellularLocation>
    <subcellularLocation>
        <location evidence="5">Endoplasmic reticulum membrane</location>
        <topology evidence="5">Multi-pass membrane protein</topology>
    </subcellularLocation>
    <subcellularLocation>
        <location evidence="1">Membrane</location>
        <topology evidence="1">Multi-pass membrane protein</topology>
    </subcellularLocation>
</comment>
<evidence type="ECO:0000313" key="7">
    <source>
        <dbReference type="EMBL" id="KAG5461305.1"/>
    </source>
</evidence>
<feature type="transmembrane region" description="Helical" evidence="5">
    <location>
        <begin position="287"/>
        <end position="304"/>
    </location>
</feature>
<evidence type="ECO:0000256" key="1">
    <source>
        <dbReference type="ARBA" id="ARBA00004141"/>
    </source>
</evidence>
<comment type="function">
    <text evidence="5">Involved in the import of GDP-mannose from the cytoplasm into the Golgi lumen.</text>
</comment>
<evidence type="ECO:0000256" key="5">
    <source>
        <dbReference type="RuleBase" id="RU367097"/>
    </source>
</evidence>
<dbReference type="GO" id="GO:0000139">
    <property type="term" value="C:Golgi membrane"/>
    <property type="evidence" value="ECO:0007669"/>
    <property type="project" value="UniProtKB-SubCell"/>
</dbReference>
<gene>
    <name evidence="7" type="ORF">BJ554DRAFT_6519</name>
</gene>
<dbReference type="InterPro" id="IPR050186">
    <property type="entry name" value="TPT_transporter"/>
</dbReference>
<evidence type="ECO:0000256" key="4">
    <source>
        <dbReference type="ARBA" id="ARBA00023136"/>
    </source>
</evidence>
<accession>A0A8H7ZXP6</accession>
<keyword evidence="5" id="KW-0968">Cytoplasmic vesicle</keyword>
<evidence type="ECO:0000256" key="3">
    <source>
        <dbReference type="ARBA" id="ARBA00022989"/>
    </source>
</evidence>
<dbReference type="GO" id="GO:0005789">
    <property type="term" value="C:endoplasmic reticulum membrane"/>
    <property type="evidence" value="ECO:0007669"/>
    <property type="project" value="UniProtKB-SubCell"/>
</dbReference>
<comment type="caution">
    <text evidence="7">The sequence shown here is derived from an EMBL/GenBank/DDBJ whole genome shotgun (WGS) entry which is preliminary data.</text>
</comment>
<dbReference type="OrthoDB" id="6418713at2759"/>
<dbReference type="GO" id="GO:0030659">
    <property type="term" value="C:cytoplasmic vesicle membrane"/>
    <property type="evidence" value="ECO:0007669"/>
    <property type="project" value="UniProtKB-SubCell"/>
</dbReference>
<feature type="compositionally biased region" description="Basic residues" evidence="6">
    <location>
        <begin position="1"/>
        <end position="14"/>
    </location>
</feature>
<comment type="subunit">
    <text evidence="5">Homooligomer.</text>
</comment>
<comment type="similarity">
    <text evidence="5">Belongs to the TPT transporter family. SLC35D subfamily.</text>
</comment>
<keyword evidence="5" id="KW-0256">Endoplasmic reticulum</keyword>
<dbReference type="PANTHER" id="PTHR11132">
    <property type="entry name" value="SOLUTE CARRIER FAMILY 35"/>
    <property type="match status" value="1"/>
</dbReference>
<feature type="transmembrane region" description="Helical" evidence="5">
    <location>
        <begin position="130"/>
        <end position="150"/>
    </location>
</feature>
<protein>
    <recommendedName>
        <fullName evidence="5">GDP-mannose transporter</fullName>
        <shortName evidence="5">GMT</shortName>
    </recommendedName>
</protein>
<proteinExistence type="inferred from homology"/>
<keyword evidence="5" id="KW-0762">Sugar transport</keyword>
<evidence type="ECO:0000313" key="8">
    <source>
        <dbReference type="Proteomes" id="UP000673691"/>
    </source>
</evidence>
<name>A0A8H7ZXP6_9FUNG</name>
<evidence type="ECO:0000256" key="2">
    <source>
        <dbReference type="ARBA" id="ARBA00022692"/>
    </source>
</evidence>
<feature type="transmembrane region" description="Helical" evidence="5">
    <location>
        <begin position="156"/>
        <end position="178"/>
    </location>
</feature>
<feature type="transmembrane region" description="Helical" evidence="5">
    <location>
        <begin position="251"/>
        <end position="272"/>
    </location>
</feature>
<feature type="region of interest" description="Disordered" evidence="6">
    <location>
        <begin position="1"/>
        <end position="25"/>
    </location>
</feature>
<sequence length="468" mass="50212">EPARRWRGGSRKRPRTDVIKKNKHSSVRGCPCLGLPASAVVADDEQPGTVAPAKGARGAGGGALLLPLAFPSPPSSPPSSPALDDRRLDVTGAADRGSAKECCGDSGGDESALGAARALLSRMKRKLGPAFYIVTWFLFSTTLIFSNRYILVDRTFPFPLCLTTYHLGIATVATRLLRRFTNLMPAVSAADSRLTWDKWARRVLPIGVLFSLTLACGNYACTSPAVLKSGTPVAILVASWIFGVEKPNASLFFNIVFIALGVGIASVGRYASSRRVTTASLTRHSRFVYGVVSFGLNVAAVSVVKNTSTLTLGLAGVLKDILIVGMAMLFYGTPMTWLQAFGYTMAMTGLMYYKSGKNIFGLCSGGFARSTARHCRRFAQIGLLSMVVASCVLLYRIKDEAWYFDQAASCANNIVQLAVVQEAPVVTAIPEGFPISDKVAVIVEPRTLPSLVPLIMHFAGVLAWDWNC</sequence>
<keyword evidence="5" id="KW-0333">Golgi apparatus</keyword>
<dbReference type="Proteomes" id="UP000673691">
    <property type="component" value="Unassembled WGS sequence"/>
</dbReference>
<feature type="transmembrane region" description="Helical" evidence="5">
    <location>
        <begin position="199"/>
        <end position="220"/>
    </location>
</feature>
<dbReference type="EMBL" id="JAEFCI010003852">
    <property type="protein sequence ID" value="KAG5461305.1"/>
    <property type="molecule type" value="Genomic_DNA"/>
</dbReference>
<keyword evidence="4 5" id="KW-0472">Membrane</keyword>
<evidence type="ECO:0000256" key="6">
    <source>
        <dbReference type="SAM" id="MobiDB-lite"/>
    </source>
</evidence>
<organism evidence="7 8">
    <name type="scientific">Olpidium bornovanus</name>
    <dbReference type="NCBI Taxonomy" id="278681"/>
    <lineage>
        <taxon>Eukaryota</taxon>
        <taxon>Fungi</taxon>
        <taxon>Fungi incertae sedis</taxon>
        <taxon>Olpidiomycota</taxon>
        <taxon>Olpidiomycotina</taxon>
        <taxon>Olpidiomycetes</taxon>
        <taxon>Olpidiales</taxon>
        <taxon>Olpidiaceae</taxon>
        <taxon>Olpidium</taxon>
    </lineage>
</organism>
<dbReference type="AlphaFoldDB" id="A0A8H7ZXP6"/>
<keyword evidence="5" id="KW-0813">Transport</keyword>
<keyword evidence="8" id="KW-1185">Reference proteome</keyword>
<reference evidence="7 8" key="1">
    <citation type="journal article" name="Sci. Rep.">
        <title>Genome-scale phylogenetic analyses confirm Olpidium as the closest living zoosporic fungus to the non-flagellated, terrestrial fungi.</title>
        <authorList>
            <person name="Chang Y."/>
            <person name="Rochon D."/>
            <person name="Sekimoto S."/>
            <person name="Wang Y."/>
            <person name="Chovatia M."/>
            <person name="Sandor L."/>
            <person name="Salamov A."/>
            <person name="Grigoriev I.V."/>
            <person name="Stajich J.E."/>
            <person name="Spatafora J.W."/>
        </authorList>
    </citation>
    <scope>NUCLEOTIDE SEQUENCE [LARGE SCALE GENOMIC DNA]</scope>
    <source>
        <strain evidence="7">S191</strain>
    </source>
</reference>
<keyword evidence="2 5" id="KW-0812">Transmembrane</keyword>
<keyword evidence="3 5" id="KW-1133">Transmembrane helix</keyword>
<feature type="non-terminal residue" evidence="7">
    <location>
        <position position="1"/>
    </location>
</feature>
<feature type="transmembrane region" description="Helical" evidence="5">
    <location>
        <begin position="378"/>
        <end position="397"/>
    </location>
</feature>